<keyword evidence="1" id="KW-1185">Reference proteome</keyword>
<evidence type="ECO:0000313" key="1">
    <source>
        <dbReference type="Proteomes" id="UP000515146"/>
    </source>
</evidence>
<dbReference type="InParanoid" id="A0A6P6XYK7"/>
<reference evidence="2" key="1">
    <citation type="submission" date="2025-08" db="UniProtKB">
        <authorList>
            <consortium name="RefSeq"/>
        </authorList>
    </citation>
    <scope>IDENTIFICATION</scope>
    <source>
        <strain evidence="2">Airmid</strain>
    </source>
</reference>
<dbReference type="Proteomes" id="UP000515146">
    <property type="component" value="Unplaced"/>
</dbReference>
<dbReference type="AlphaFoldDB" id="A0A6P6XYK7"/>
<sequence length="112" mass="12959">MDFDTLINERTTIRQWVTRKFNQAQSNCLEKTENMKELVTQKISRLFQIDDELDGHGYVQEEIERYGTSCAHLTKYFSGVNHVVARSKIVKNTNSHSGLVKILISRPALVKF</sequence>
<organism evidence="1 2">
    <name type="scientific">Dermatophagoides pteronyssinus</name>
    <name type="common">European house dust mite</name>
    <dbReference type="NCBI Taxonomy" id="6956"/>
    <lineage>
        <taxon>Eukaryota</taxon>
        <taxon>Metazoa</taxon>
        <taxon>Ecdysozoa</taxon>
        <taxon>Arthropoda</taxon>
        <taxon>Chelicerata</taxon>
        <taxon>Arachnida</taxon>
        <taxon>Acari</taxon>
        <taxon>Acariformes</taxon>
        <taxon>Sarcoptiformes</taxon>
        <taxon>Astigmata</taxon>
        <taxon>Psoroptidia</taxon>
        <taxon>Analgoidea</taxon>
        <taxon>Pyroglyphidae</taxon>
        <taxon>Dermatophagoidinae</taxon>
        <taxon>Dermatophagoides</taxon>
    </lineage>
</organism>
<accession>A0A6P6XYK7</accession>
<gene>
    <name evidence="2" type="primary">LOC113792667</name>
</gene>
<evidence type="ECO:0000313" key="2">
    <source>
        <dbReference type="RefSeq" id="XP_027198382.1"/>
    </source>
</evidence>
<name>A0A6P6XYK7_DERPT</name>
<dbReference type="RefSeq" id="XP_027198382.1">
    <property type="nucleotide sequence ID" value="XM_027342581.1"/>
</dbReference>
<proteinExistence type="predicted"/>
<protein>
    <submittedName>
        <fullName evidence="2">Uncharacterized protein LOC113792667</fullName>
    </submittedName>
</protein>
<dbReference type="KEGG" id="dpte:113792667"/>